<dbReference type="GO" id="GO:0003677">
    <property type="term" value="F:DNA binding"/>
    <property type="evidence" value="ECO:0007669"/>
    <property type="project" value="UniProtKB-UniRule"/>
</dbReference>
<dbReference type="AlphaFoldDB" id="A0A7U3V065"/>
<keyword evidence="2 4" id="KW-0238">DNA-binding</keyword>
<evidence type="ECO:0000256" key="1">
    <source>
        <dbReference type="ARBA" id="ARBA00023015"/>
    </source>
</evidence>
<dbReference type="Gene3D" id="1.10.357.10">
    <property type="entry name" value="Tetracycline Repressor, domain 2"/>
    <property type="match status" value="1"/>
</dbReference>
<gene>
    <name evidence="7" type="ORF">RVR_9427</name>
</gene>
<keyword evidence="3" id="KW-0804">Transcription</keyword>
<reference evidence="7 8" key="3">
    <citation type="journal article" date="2011" name="Nat. Chem. Biol.">
        <title>Reveromycin A biosynthesis uses RevG and RevJ for stereospecific spiroacetal formation.</title>
        <authorList>
            <person name="Takahashi S."/>
            <person name="Toyoda A."/>
            <person name="Sekiyama Y."/>
            <person name="Takagi H."/>
            <person name="Nogawa T."/>
            <person name="Uramoto M."/>
            <person name="Suzuki R."/>
            <person name="Koshino H."/>
            <person name="Kumano T."/>
            <person name="Panthee S."/>
            <person name="Dairi T."/>
            <person name="Ishikawa J."/>
            <person name="Ikeda H."/>
            <person name="Sakaki Y."/>
            <person name="Osada H."/>
        </authorList>
    </citation>
    <scope>NUCLEOTIDE SEQUENCE [LARGE SCALE GENOMIC DNA]</scope>
    <source>
        <strain evidence="7 8">SN-593</strain>
    </source>
</reference>
<evidence type="ECO:0000259" key="6">
    <source>
        <dbReference type="PROSITE" id="PS50977"/>
    </source>
</evidence>
<dbReference type="InterPro" id="IPR009057">
    <property type="entry name" value="Homeodomain-like_sf"/>
</dbReference>
<evidence type="ECO:0000256" key="3">
    <source>
        <dbReference type="ARBA" id="ARBA00023163"/>
    </source>
</evidence>
<dbReference type="SUPFAM" id="SSF48498">
    <property type="entry name" value="Tetracyclin repressor-like, C-terminal domain"/>
    <property type="match status" value="1"/>
</dbReference>
<evidence type="ECO:0000256" key="2">
    <source>
        <dbReference type="ARBA" id="ARBA00023125"/>
    </source>
</evidence>
<dbReference type="PANTHER" id="PTHR47506">
    <property type="entry name" value="TRANSCRIPTIONAL REGULATORY PROTEIN"/>
    <property type="match status" value="1"/>
</dbReference>
<dbReference type="SUPFAM" id="SSF46689">
    <property type="entry name" value="Homeodomain-like"/>
    <property type="match status" value="1"/>
</dbReference>
<protein>
    <submittedName>
        <fullName evidence="7">Putative TetR family transcriptional regulator</fullName>
    </submittedName>
</protein>
<reference evidence="7 8" key="1">
    <citation type="journal article" date="2010" name="J. Bacteriol.">
        <title>Biochemical characterization of a novel indole prenyltransferase from Streptomyces sp. SN-593.</title>
        <authorList>
            <person name="Takahashi S."/>
            <person name="Takagi H."/>
            <person name="Toyoda A."/>
            <person name="Uramoto M."/>
            <person name="Nogawa T."/>
            <person name="Ueki M."/>
            <person name="Sakaki Y."/>
            <person name="Osada H."/>
        </authorList>
    </citation>
    <scope>NUCLEOTIDE SEQUENCE [LARGE SCALE GENOMIC DNA]</scope>
    <source>
        <strain evidence="7 8">SN-593</strain>
    </source>
</reference>
<feature type="DNA-binding region" description="H-T-H motif" evidence="4">
    <location>
        <begin position="29"/>
        <end position="48"/>
    </location>
</feature>
<dbReference type="PRINTS" id="PR00455">
    <property type="entry name" value="HTHTETR"/>
</dbReference>
<dbReference type="Proteomes" id="UP000595703">
    <property type="component" value="Chromosome"/>
</dbReference>
<sequence length="209" mass="21651">MTTTAKPSPRDRLLDAAAELIYREGVGTGIDALCRAAGVSKRSMYQLFGSKDEVLAAALARQEPRLAALLMPPPGEPAAPRERILYVFRRMEEAAASPGYRGCPFLSAQVELKDPGHAASSVAARGKRGITDFFRAEAERAGVAEPGLLARRLAVVYDGASTRAGIGSEVLDGLAVSTAALLLDAAGLTEQEGPAEDTAGGAKDGGEAA</sequence>
<feature type="domain" description="HTH tetR-type" evidence="6">
    <location>
        <begin position="7"/>
        <end position="66"/>
    </location>
</feature>
<dbReference type="Pfam" id="PF00440">
    <property type="entry name" value="TetR_N"/>
    <property type="match status" value="1"/>
</dbReference>
<feature type="region of interest" description="Disordered" evidence="5">
    <location>
        <begin position="188"/>
        <end position="209"/>
    </location>
</feature>
<reference evidence="7 8" key="2">
    <citation type="journal article" date="2011" name="J. Antibiot.">
        <title>Furaquinocins I and J: novel polyketide isoprenoid hybrid compounds from Streptomyces reveromyceticus SN-593.</title>
        <authorList>
            <person name="Panthee S."/>
            <person name="Takahashi S."/>
            <person name="Takagi H."/>
            <person name="Nogawa T."/>
            <person name="Oowada E."/>
            <person name="Uramoto M."/>
            <person name="Osada H."/>
        </authorList>
    </citation>
    <scope>NUCLEOTIDE SEQUENCE [LARGE SCALE GENOMIC DNA]</scope>
    <source>
        <strain evidence="7 8">SN-593</strain>
    </source>
</reference>
<evidence type="ECO:0000256" key="4">
    <source>
        <dbReference type="PROSITE-ProRule" id="PRU00335"/>
    </source>
</evidence>
<keyword evidence="8" id="KW-1185">Reference proteome</keyword>
<accession>A0A7U3V065</accession>
<evidence type="ECO:0000256" key="5">
    <source>
        <dbReference type="SAM" id="MobiDB-lite"/>
    </source>
</evidence>
<dbReference type="RefSeq" id="WP_202237708.1">
    <property type="nucleotide sequence ID" value="NZ_AP018365.1"/>
</dbReference>
<dbReference type="EMBL" id="AP018365">
    <property type="protein sequence ID" value="BBB01837.1"/>
    <property type="molecule type" value="Genomic_DNA"/>
</dbReference>
<keyword evidence="1" id="KW-0805">Transcription regulation</keyword>
<name>A0A7U3V065_9ACTN</name>
<evidence type="ECO:0000313" key="8">
    <source>
        <dbReference type="Proteomes" id="UP000595703"/>
    </source>
</evidence>
<proteinExistence type="predicted"/>
<dbReference type="KEGG" id="arev:RVR_9427"/>
<dbReference type="PROSITE" id="PS50977">
    <property type="entry name" value="HTH_TETR_2"/>
    <property type="match status" value="1"/>
</dbReference>
<dbReference type="InterPro" id="IPR001647">
    <property type="entry name" value="HTH_TetR"/>
</dbReference>
<dbReference type="PANTHER" id="PTHR47506:SF1">
    <property type="entry name" value="HTH-TYPE TRANSCRIPTIONAL REGULATOR YJDC"/>
    <property type="match status" value="1"/>
</dbReference>
<dbReference type="InterPro" id="IPR036271">
    <property type="entry name" value="Tet_transcr_reg_TetR-rel_C_sf"/>
</dbReference>
<reference evidence="7 8" key="4">
    <citation type="journal article" date="2020" name="Sci. Rep.">
        <title>beta-carboline chemical signals induce reveromycin production through a LuxR family regulator in Streptomyces sp. SN-593.</title>
        <authorList>
            <person name="Panthee S."/>
            <person name="Kito N."/>
            <person name="Hayashi T."/>
            <person name="Shimizu T."/>
            <person name="Ishikawa J."/>
            <person name="Hamamoto H."/>
            <person name="Osada H."/>
            <person name="Takahashi S."/>
        </authorList>
    </citation>
    <scope>NUCLEOTIDE SEQUENCE [LARGE SCALE GENOMIC DNA]</scope>
    <source>
        <strain evidence="7 8">SN-593</strain>
    </source>
</reference>
<organism evidence="7 8">
    <name type="scientific">Actinacidiphila reveromycinica</name>
    <dbReference type="NCBI Taxonomy" id="659352"/>
    <lineage>
        <taxon>Bacteria</taxon>
        <taxon>Bacillati</taxon>
        <taxon>Actinomycetota</taxon>
        <taxon>Actinomycetes</taxon>
        <taxon>Kitasatosporales</taxon>
        <taxon>Streptomycetaceae</taxon>
        <taxon>Actinacidiphila</taxon>
    </lineage>
</organism>
<evidence type="ECO:0000313" key="7">
    <source>
        <dbReference type="EMBL" id="BBB01837.1"/>
    </source>
</evidence>